<dbReference type="Pfam" id="PF13921">
    <property type="entry name" value="Myb_DNA-bind_6"/>
    <property type="match status" value="1"/>
</dbReference>
<feature type="domain" description="Myb-like" evidence="2">
    <location>
        <begin position="327"/>
        <end position="380"/>
    </location>
</feature>
<proteinExistence type="predicted"/>
<dbReference type="PROSITE" id="PS50090">
    <property type="entry name" value="MYB_LIKE"/>
    <property type="match status" value="3"/>
</dbReference>
<dbReference type="PANTHER" id="PTHR47430">
    <property type="entry name" value="GB|AAC33480.1"/>
    <property type="match status" value="1"/>
</dbReference>
<dbReference type="PANTHER" id="PTHR47430:SF4">
    <property type="entry name" value="GB|AAC33480.1"/>
    <property type="match status" value="1"/>
</dbReference>
<dbReference type="SUPFAM" id="SSF46689">
    <property type="entry name" value="Homeodomain-like"/>
    <property type="match status" value="2"/>
</dbReference>
<dbReference type="SMART" id="SM00717">
    <property type="entry name" value="SANT"/>
    <property type="match status" value="2"/>
</dbReference>
<dbReference type="Gene3D" id="1.10.10.60">
    <property type="entry name" value="Homeodomain-like"/>
    <property type="match status" value="2"/>
</dbReference>
<protein>
    <recommendedName>
        <fullName evidence="2">Myb-like domain-containing protein</fullName>
    </recommendedName>
</protein>
<gene>
    <name evidence="3" type="ORF">ACJIZ3_020867</name>
</gene>
<evidence type="ECO:0000313" key="3">
    <source>
        <dbReference type="EMBL" id="KAL3824838.1"/>
    </source>
</evidence>
<evidence type="ECO:0000313" key="4">
    <source>
        <dbReference type="Proteomes" id="UP001634393"/>
    </source>
</evidence>
<feature type="domain" description="Myb-like" evidence="2">
    <location>
        <begin position="257"/>
        <end position="325"/>
    </location>
</feature>
<keyword evidence="4" id="KW-1185">Reference proteome</keyword>
<feature type="region of interest" description="Disordered" evidence="1">
    <location>
        <begin position="1"/>
        <end position="87"/>
    </location>
</feature>
<reference evidence="3 4" key="1">
    <citation type="submission" date="2024-12" db="EMBL/GenBank/DDBJ databases">
        <title>The unique morphological basis and parallel evolutionary history of personate flowers in Penstemon.</title>
        <authorList>
            <person name="Depatie T.H."/>
            <person name="Wessinger C.A."/>
        </authorList>
    </citation>
    <scope>NUCLEOTIDE SEQUENCE [LARGE SCALE GENOMIC DNA]</scope>
    <source>
        <strain evidence="3">WTNN_2</strain>
        <tissue evidence="3">Leaf</tissue>
    </source>
</reference>
<sequence length="420" mass="49334">MMGVKGEDDIANAIDNAERKKKKNRNQDSDTVEFEIGGAADVKVNEGQKMPEEENVLEMRRDKEGKKDKKRRNAMSNYNEVEYERKEEKKKLVEAGANDPTPNKSNQNLRFSGEAEVFTIPHDSNARKWNDKEENLVRGKRSTREEDEIVKNAVFKYIADHDLGEQGLEMVLDTRKHRELRGCWTEIGTAIPWRPRRSIYDRAQIICRRSEKRKWTQEEYEMVLKYHEVHGFKWKPLADELGRDRMDVRGTWRRIKMQHRSKGQWSQKEYQQSFDLVNTDLQLKVHEEKKSKYGMLRDNICWTAISDKLSTRAQSSCCLKWYGQLTSPMVAKGVWADSDDYRMVGVLYRLHANCMEDVDWDNLLDGRSGDLCRNRWNQMVLHIGNHGSKSFSEQVEVLAQRYCPNLLEAREAWDNKPRVP</sequence>
<comment type="caution">
    <text evidence="3">The sequence shown here is derived from an EMBL/GenBank/DDBJ whole genome shotgun (WGS) entry which is preliminary data.</text>
</comment>
<dbReference type="InterPro" id="IPR001005">
    <property type="entry name" value="SANT/Myb"/>
</dbReference>
<evidence type="ECO:0000259" key="2">
    <source>
        <dbReference type="PROSITE" id="PS50090"/>
    </source>
</evidence>
<dbReference type="InterPro" id="IPR009057">
    <property type="entry name" value="Homeodomain-like_sf"/>
</dbReference>
<dbReference type="AlphaFoldDB" id="A0ABD3SKG5"/>
<organism evidence="3 4">
    <name type="scientific">Penstemon smallii</name>
    <dbReference type="NCBI Taxonomy" id="265156"/>
    <lineage>
        <taxon>Eukaryota</taxon>
        <taxon>Viridiplantae</taxon>
        <taxon>Streptophyta</taxon>
        <taxon>Embryophyta</taxon>
        <taxon>Tracheophyta</taxon>
        <taxon>Spermatophyta</taxon>
        <taxon>Magnoliopsida</taxon>
        <taxon>eudicotyledons</taxon>
        <taxon>Gunneridae</taxon>
        <taxon>Pentapetalae</taxon>
        <taxon>asterids</taxon>
        <taxon>lamiids</taxon>
        <taxon>Lamiales</taxon>
        <taxon>Plantaginaceae</taxon>
        <taxon>Cheloneae</taxon>
        <taxon>Penstemon</taxon>
    </lineage>
</organism>
<evidence type="ECO:0000256" key="1">
    <source>
        <dbReference type="SAM" id="MobiDB-lite"/>
    </source>
</evidence>
<name>A0ABD3SKG5_9LAMI</name>
<feature type="compositionally biased region" description="Basic and acidic residues" evidence="1">
    <location>
        <begin position="43"/>
        <end position="67"/>
    </location>
</feature>
<dbReference type="Proteomes" id="UP001634393">
    <property type="component" value="Unassembled WGS sequence"/>
</dbReference>
<accession>A0ABD3SKG5</accession>
<feature type="domain" description="Myb-like" evidence="2">
    <location>
        <begin position="212"/>
        <end position="256"/>
    </location>
</feature>
<dbReference type="EMBL" id="JBJXBP010000006">
    <property type="protein sequence ID" value="KAL3824838.1"/>
    <property type="molecule type" value="Genomic_DNA"/>
</dbReference>